<dbReference type="GO" id="GO:0016020">
    <property type="term" value="C:membrane"/>
    <property type="evidence" value="ECO:0007669"/>
    <property type="project" value="InterPro"/>
</dbReference>
<dbReference type="STRING" id="742766.HMPREF9455_03541"/>
<feature type="transmembrane region" description="Helical" evidence="1">
    <location>
        <begin position="7"/>
        <end position="25"/>
    </location>
</feature>
<dbReference type="OrthoDB" id="9792992at2"/>
<feature type="transmembrane region" description="Helical" evidence="1">
    <location>
        <begin position="37"/>
        <end position="59"/>
    </location>
</feature>
<protein>
    <recommendedName>
        <fullName evidence="2">Signal transduction histidine kinase internal region domain-containing protein</fullName>
    </recommendedName>
</protein>
<dbReference type="EMBL" id="ADLV01000041">
    <property type="protein sequence ID" value="EGK00134.1"/>
    <property type="molecule type" value="Genomic_DNA"/>
</dbReference>
<dbReference type="Proteomes" id="UP000004913">
    <property type="component" value="Unassembled WGS sequence"/>
</dbReference>
<dbReference type="SUPFAM" id="SSF55874">
    <property type="entry name" value="ATPase domain of HSP90 chaperone/DNA topoisomerase II/histidine kinase"/>
    <property type="match status" value="1"/>
</dbReference>
<dbReference type="GO" id="GO:0000155">
    <property type="term" value="F:phosphorelay sensor kinase activity"/>
    <property type="evidence" value="ECO:0007669"/>
    <property type="project" value="InterPro"/>
</dbReference>
<feature type="transmembrane region" description="Helical" evidence="1">
    <location>
        <begin position="108"/>
        <end position="128"/>
    </location>
</feature>
<gene>
    <name evidence="3" type="ORF">HMPREF9455_03541</name>
</gene>
<keyword evidence="4" id="KW-1185">Reference proteome</keyword>
<evidence type="ECO:0000313" key="4">
    <source>
        <dbReference type="Proteomes" id="UP000004913"/>
    </source>
</evidence>
<dbReference type="PANTHER" id="PTHR34220:SF7">
    <property type="entry name" value="SENSOR HISTIDINE KINASE YPDA"/>
    <property type="match status" value="1"/>
</dbReference>
<organism evidence="3 4">
    <name type="scientific">Dysgonomonas gadei ATCC BAA-286</name>
    <dbReference type="NCBI Taxonomy" id="742766"/>
    <lineage>
        <taxon>Bacteria</taxon>
        <taxon>Pseudomonadati</taxon>
        <taxon>Bacteroidota</taxon>
        <taxon>Bacteroidia</taxon>
        <taxon>Bacteroidales</taxon>
        <taxon>Dysgonomonadaceae</taxon>
        <taxon>Dysgonomonas</taxon>
    </lineage>
</organism>
<comment type="caution">
    <text evidence="3">The sequence shown here is derived from an EMBL/GenBank/DDBJ whole genome shotgun (WGS) entry which is preliminary data.</text>
</comment>
<dbReference type="InterPro" id="IPR010559">
    <property type="entry name" value="Sig_transdc_His_kin_internal"/>
</dbReference>
<dbReference type="Gene3D" id="3.30.565.10">
    <property type="entry name" value="Histidine kinase-like ATPase, C-terminal domain"/>
    <property type="match status" value="1"/>
</dbReference>
<dbReference type="InterPro" id="IPR036890">
    <property type="entry name" value="HATPase_C_sf"/>
</dbReference>
<keyword evidence="1" id="KW-0812">Transmembrane</keyword>
<evidence type="ECO:0000259" key="2">
    <source>
        <dbReference type="Pfam" id="PF06580"/>
    </source>
</evidence>
<evidence type="ECO:0000313" key="3">
    <source>
        <dbReference type="EMBL" id="EGK00134.1"/>
    </source>
</evidence>
<dbReference type="HOGENOM" id="CLU_020473_1_0_10"/>
<dbReference type="InterPro" id="IPR050640">
    <property type="entry name" value="Bact_2-comp_sensor_kinase"/>
</dbReference>
<dbReference type="RefSeq" id="WP_006801074.1">
    <property type="nucleotide sequence ID" value="NZ_GL891989.1"/>
</dbReference>
<dbReference type="Pfam" id="PF06580">
    <property type="entry name" value="His_kinase"/>
    <property type="match status" value="1"/>
</dbReference>
<dbReference type="AlphaFoldDB" id="F5J2H4"/>
<reference evidence="3 4" key="1">
    <citation type="submission" date="2011-04" db="EMBL/GenBank/DDBJ databases">
        <title>The Genome Sequence of Dysgonomonas gadei ATCC BAA-286.</title>
        <authorList>
            <consortium name="The Broad Institute Genome Sequencing Platform"/>
            <person name="Earl A."/>
            <person name="Ward D."/>
            <person name="Feldgarden M."/>
            <person name="Gevers D."/>
            <person name="Pudlo N."/>
            <person name="Martens E."/>
            <person name="Allen-Vercoe E."/>
            <person name="Young S.K."/>
            <person name="Zeng Q."/>
            <person name="Gargeya S."/>
            <person name="Fitzgerald M."/>
            <person name="Haas B."/>
            <person name="Abouelleil A."/>
            <person name="Alvarado L."/>
            <person name="Arachchi H.M."/>
            <person name="Berlin A."/>
            <person name="Brown A."/>
            <person name="Chapman S.B."/>
            <person name="Chen Z."/>
            <person name="Dunbar C."/>
            <person name="Freedman E."/>
            <person name="Gearin G."/>
            <person name="Gellesch M."/>
            <person name="Goldberg J."/>
            <person name="Griggs A."/>
            <person name="Gujja S."/>
            <person name="Heiman D."/>
            <person name="Howarth C."/>
            <person name="Larson L."/>
            <person name="Lui A."/>
            <person name="MacDonald P.J.P."/>
            <person name="Mehta T."/>
            <person name="Montmayeur A."/>
            <person name="Murphy C."/>
            <person name="Neiman D."/>
            <person name="Pearson M."/>
            <person name="Priest M."/>
            <person name="Roberts A."/>
            <person name="Saif S."/>
            <person name="Shea T."/>
            <person name="Shenoy N."/>
            <person name="Sisk P."/>
            <person name="Stolte C."/>
            <person name="Sykes S."/>
            <person name="Yandava C."/>
            <person name="Wortman J."/>
            <person name="Nusbaum C."/>
            <person name="Birren B."/>
        </authorList>
    </citation>
    <scope>NUCLEOTIDE SEQUENCE [LARGE SCALE GENOMIC DNA]</scope>
    <source>
        <strain evidence="3 4">ATCC BAA-286</strain>
    </source>
</reference>
<feature type="transmembrane region" description="Helical" evidence="1">
    <location>
        <begin position="80"/>
        <end position="102"/>
    </location>
</feature>
<keyword evidence="1" id="KW-1133">Transmembrane helix</keyword>
<keyword evidence="1" id="KW-0472">Membrane</keyword>
<accession>F5J2H4</accession>
<name>F5J2H4_9BACT</name>
<evidence type="ECO:0000256" key="1">
    <source>
        <dbReference type="SAM" id="Phobius"/>
    </source>
</evidence>
<dbReference type="eggNOG" id="COG2972">
    <property type="taxonomic scope" value="Bacteria"/>
</dbReference>
<dbReference type="PANTHER" id="PTHR34220">
    <property type="entry name" value="SENSOR HISTIDINE KINASE YPDA"/>
    <property type="match status" value="1"/>
</dbReference>
<proteinExistence type="predicted"/>
<sequence length="339" mass="39898">MNSILRWISPFLLALVTTTGIRLISDISTSSPFWNRAAAINLKDFIISITGCYLLDFGLRYHIRRKNNDIQKGRQSFLDYLWIGLLIFIGTNISLVVAHYFIEYPNYLVDFIIAYVVVIPIGLFYYAMIRNTQIHKSYNEQALQLEKLRNKQLEAELDFLKAQYHPHFLFNALNTVYFQIDEEQEAAKKTTELLSDLLRYQLYGIKHEVTMQQEIEYLETYIKFQQLRTNERLVIKTDFDPQLNTQKIQPLLFQPLIENAFKYIGGEYYLNISIRSEVNQIIFRIENSIPQPIPDSRKDKGIGINNLQRRLELLYPDKHSLTTEQKDTSFFAELIIETN</sequence>
<feature type="domain" description="Signal transduction histidine kinase internal region" evidence="2">
    <location>
        <begin position="155"/>
        <end position="233"/>
    </location>
</feature>